<dbReference type="eggNOG" id="COG0797">
    <property type="taxonomic scope" value="Bacteria"/>
</dbReference>
<keyword evidence="1 3" id="KW-0456">Lyase</keyword>
<feature type="domain" description="RlpA-like protein double-psi beta-barrel" evidence="5">
    <location>
        <begin position="96"/>
        <end position="182"/>
    </location>
</feature>
<evidence type="ECO:0000313" key="6">
    <source>
        <dbReference type="EMBL" id="EIM63661.1"/>
    </source>
</evidence>
<comment type="similarity">
    <text evidence="3 4">Belongs to the RlpA family.</text>
</comment>
<dbReference type="InterPro" id="IPR034718">
    <property type="entry name" value="RlpA"/>
</dbReference>
<dbReference type="InterPro" id="IPR012997">
    <property type="entry name" value="RplA"/>
</dbReference>
<dbReference type="GO" id="GO:0000270">
    <property type="term" value="P:peptidoglycan metabolic process"/>
    <property type="evidence" value="ECO:0007669"/>
    <property type="project" value="UniProtKB-UniRule"/>
</dbReference>
<dbReference type="HAMAP" id="MF_02071">
    <property type="entry name" value="RlpA"/>
    <property type="match status" value="1"/>
</dbReference>
<evidence type="ECO:0000259" key="5">
    <source>
        <dbReference type="Pfam" id="PF03330"/>
    </source>
</evidence>
<dbReference type="EC" id="4.2.2.-" evidence="3"/>
<dbReference type="InterPro" id="IPR036908">
    <property type="entry name" value="RlpA-like_sf"/>
</dbReference>
<dbReference type="Gene3D" id="2.40.40.10">
    <property type="entry name" value="RlpA-like domain"/>
    <property type="match status" value="1"/>
</dbReference>
<evidence type="ECO:0000256" key="2">
    <source>
        <dbReference type="ARBA" id="ARBA00023316"/>
    </source>
</evidence>
<keyword evidence="2 3" id="KW-0961">Cell wall biogenesis/degradation</keyword>
<dbReference type="Proteomes" id="UP000005778">
    <property type="component" value="Chromosome"/>
</dbReference>
<reference evidence="6 7" key="2">
    <citation type="submission" date="2012-02" db="EMBL/GenBank/DDBJ databases">
        <title>Improved High-Quality Draft sequence of Desulfobacter postgatei 2ac9.</title>
        <authorList>
            <consortium name="US DOE Joint Genome Institute"/>
            <person name="Lucas S."/>
            <person name="Han J."/>
            <person name="Lapidus A."/>
            <person name="Cheng J.-F."/>
            <person name="Goodwin L."/>
            <person name="Pitluck S."/>
            <person name="Peters L."/>
            <person name="Ovchinnikova G."/>
            <person name="Held B."/>
            <person name="Detter J.C."/>
            <person name="Han C."/>
            <person name="Tapia R."/>
            <person name="Land M."/>
            <person name="Hauser L."/>
            <person name="Kyrpides N."/>
            <person name="Ivanova N."/>
            <person name="Pagani I."/>
            <person name="Orellana R."/>
            <person name="Lovley D."/>
            <person name="Woyke T."/>
        </authorList>
    </citation>
    <scope>NUCLEOTIDE SEQUENCE [LARGE SCALE GENOMIC DNA]</scope>
    <source>
        <strain evidence="6 7">2ac9</strain>
    </source>
</reference>
<keyword evidence="7" id="KW-1185">Reference proteome</keyword>
<dbReference type="PANTHER" id="PTHR34183:SF8">
    <property type="entry name" value="ENDOLYTIC PEPTIDOGLYCAN TRANSGLYCOSYLASE RLPA-RELATED"/>
    <property type="match status" value="1"/>
</dbReference>
<sequence length="201" mass="22725">MSVITCLRLFLIASMLFLSLGCRHVTPLSPARTVYILEKSRIKAKKVPVEISDDPEEKTALVPVSKTRLKFVQKFFPESVKRRQKPVRQPLYYEIGKASFYADKLQSRKTASGEPFNQKAKTAAHKQLPFGTKVKVTNKQNKKSVIVTINDRGPFGRGRIIDLSKFAFSRIGDTRDGLLDVEIQIIDRNDLGLNDYAPDQS</sequence>
<evidence type="ECO:0000256" key="1">
    <source>
        <dbReference type="ARBA" id="ARBA00023239"/>
    </source>
</evidence>
<dbReference type="GO" id="GO:0071555">
    <property type="term" value="P:cell wall organization"/>
    <property type="evidence" value="ECO:0007669"/>
    <property type="project" value="UniProtKB-KW"/>
</dbReference>
<accession>I5B2E8</accession>
<dbReference type="AlphaFoldDB" id="I5B2E8"/>
<dbReference type="GO" id="GO:0008932">
    <property type="term" value="F:lytic endotransglycosylase activity"/>
    <property type="evidence" value="ECO:0007669"/>
    <property type="project" value="UniProtKB-UniRule"/>
</dbReference>
<dbReference type="InterPro" id="IPR009009">
    <property type="entry name" value="RlpA-like_DPBB"/>
</dbReference>
<dbReference type="HOGENOM" id="CLU_042923_3_4_7"/>
<name>I5B2E8_9BACT</name>
<gene>
    <name evidence="3" type="primary">rlpA</name>
    <name evidence="6" type="ORF">DespoDRAFT_01744</name>
</gene>
<dbReference type="SUPFAM" id="SSF50685">
    <property type="entry name" value="Barwin-like endoglucanases"/>
    <property type="match status" value="1"/>
</dbReference>
<dbReference type="RefSeq" id="WP_004072900.1">
    <property type="nucleotide sequence ID" value="NZ_CM001488.1"/>
</dbReference>
<dbReference type="EMBL" id="CM001488">
    <property type="protein sequence ID" value="EIM63661.1"/>
    <property type="molecule type" value="Genomic_DNA"/>
</dbReference>
<protein>
    <recommendedName>
        <fullName evidence="3">Probable endolytic peptidoglycan transglycosylase RlpA</fullName>
        <ecNumber evidence="3">4.2.2.-</ecNumber>
    </recommendedName>
</protein>
<dbReference type="CDD" id="cd22268">
    <property type="entry name" value="DPBB_RlpA-like"/>
    <property type="match status" value="1"/>
</dbReference>
<dbReference type="PANTHER" id="PTHR34183">
    <property type="entry name" value="ENDOLYTIC PEPTIDOGLYCAN TRANSGLYCOSYLASE RLPA"/>
    <property type="match status" value="1"/>
</dbReference>
<proteinExistence type="inferred from homology"/>
<reference evidence="6 7" key="1">
    <citation type="submission" date="2011-09" db="EMBL/GenBank/DDBJ databases">
        <authorList>
            <consortium name="US DOE Joint Genome Institute (JGI-PGF)"/>
            <person name="Lucas S."/>
            <person name="Han J."/>
            <person name="Lapidus A."/>
            <person name="Cheng J.-F."/>
            <person name="Goodwin L."/>
            <person name="Pitluck S."/>
            <person name="Peters L."/>
            <person name="Land M.L."/>
            <person name="Hauser L."/>
            <person name="Orellana R."/>
            <person name="Lovley D."/>
            <person name="Woyke T.J."/>
        </authorList>
    </citation>
    <scope>NUCLEOTIDE SEQUENCE [LARGE SCALE GENOMIC DNA]</scope>
    <source>
        <strain evidence="6 7">2ac9</strain>
    </source>
</reference>
<keyword evidence="6" id="KW-0449">Lipoprotein</keyword>
<evidence type="ECO:0000313" key="7">
    <source>
        <dbReference type="Proteomes" id="UP000005778"/>
    </source>
</evidence>
<dbReference type="Pfam" id="PF03330">
    <property type="entry name" value="DPBB_1"/>
    <property type="match status" value="1"/>
</dbReference>
<dbReference type="STRING" id="879212.DespoDRAFT_01744"/>
<evidence type="ECO:0000256" key="4">
    <source>
        <dbReference type="RuleBase" id="RU003495"/>
    </source>
</evidence>
<evidence type="ECO:0000256" key="3">
    <source>
        <dbReference type="HAMAP-Rule" id="MF_02071"/>
    </source>
</evidence>
<comment type="function">
    <text evidence="3">Lytic transglycosylase with a strong preference for naked glycan strands that lack stem peptides.</text>
</comment>
<organism evidence="6 7">
    <name type="scientific">Desulfobacter postgatei 2ac9</name>
    <dbReference type="NCBI Taxonomy" id="879212"/>
    <lineage>
        <taxon>Bacteria</taxon>
        <taxon>Pseudomonadati</taxon>
        <taxon>Thermodesulfobacteriota</taxon>
        <taxon>Desulfobacteria</taxon>
        <taxon>Desulfobacterales</taxon>
        <taxon>Desulfobacteraceae</taxon>
        <taxon>Desulfobacter</taxon>
    </lineage>
</organism>
<dbReference type="OrthoDB" id="9779128at2"/>
<dbReference type="NCBIfam" id="TIGR00413">
    <property type="entry name" value="rlpA"/>
    <property type="match status" value="1"/>
</dbReference>